<organism evidence="1">
    <name type="scientific">marine sediment metagenome</name>
    <dbReference type="NCBI Taxonomy" id="412755"/>
    <lineage>
        <taxon>unclassified sequences</taxon>
        <taxon>metagenomes</taxon>
        <taxon>ecological metagenomes</taxon>
    </lineage>
</organism>
<gene>
    <name evidence="1" type="ORF">S01H1_50814</name>
</gene>
<accession>X0VIL1</accession>
<reference evidence="1" key="1">
    <citation type="journal article" date="2014" name="Front. Microbiol.">
        <title>High frequency of phylogenetically diverse reductive dehalogenase-homologous genes in deep subseafloor sedimentary metagenomes.</title>
        <authorList>
            <person name="Kawai M."/>
            <person name="Futagami T."/>
            <person name="Toyoda A."/>
            <person name="Takaki Y."/>
            <person name="Nishi S."/>
            <person name="Hori S."/>
            <person name="Arai W."/>
            <person name="Tsubouchi T."/>
            <person name="Morono Y."/>
            <person name="Uchiyama I."/>
            <person name="Ito T."/>
            <person name="Fujiyama A."/>
            <person name="Inagaki F."/>
            <person name="Takami H."/>
        </authorList>
    </citation>
    <scope>NUCLEOTIDE SEQUENCE</scope>
    <source>
        <strain evidence="1">Expedition CK06-06</strain>
    </source>
</reference>
<comment type="caution">
    <text evidence="1">The sequence shown here is derived from an EMBL/GenBank/DDBJ whole genome shotgun (WGS) entry which is preliminary data.</text>
</comment>
<name>X0VIL1_9ZZZZ</name>
<feature type="non-terminal residue" evidence="1">
    <location>
        <position position="83"/>
    </location>
</feature>
<dbReference type="AlphaFoldDB" id="X0VIL1"/>
<proteinExistence type="predicted"/>
<dbReference type="EMBL" id="BARS01032758">
    <property type="protein sequence ID" value="GAG18134.1"/>
    <property type="molecule type" value="Genomic_DNA"/>
</dbReference>
<sequence length="83" mass="9581">MEISVLLQELENLATRLDIAVRYEDGDFNGGLCRIKDEQVIFVNKKLSPEKKVTLLAQELAKLDLNNMYILPNLRDRIYKEAS</sequence>
<protein>
    <submittedName>
        <fullName evidence="1">Uncharacterized protein</fullName>
    </submittedName>
</protein>
<evidence type="ECO:0000313" key="1">
    <source>
        <dbReference type="EMBL" id="GAG18134.1"/>
    </source>
</evidence>